<dbReference type="UniPathway" id="UPA00258">
    <property type="reaction ID" value="UER00370"/>
</dbReference>
<dbReference type="HAMAP" id="MF_01953">
    <property type="entry name" value="Urease_alpha"/>
    <property type="match status" value="1"/>
</dbReference>
<evidence type="ECO:0000256" key="3">
    <source>
        <dbReference type="ARBA" id="ARBA00022596"/>
    </source>
</evidence>
<name>A0A3M6TAD5_POCDA</name>
<evidence type="ECO:0000259" key="8">
    <source>
        <dbReference type="PROSITE" id="PS51368"/>
    </source>
</evidence>
<dbReference type="Pfam" id="PF00547">
    <property type="entry name" value="Urease_gamma"/>
    <property type="match status" value="1"/>
</dbReference>
<sequence>MVLNTQVYNRNLTKGRKIKKKLHMGKETSLQPVIPQSHVSVPGYGCAEFRCIPQKVSSADESHPIKLKTMNSRLYFTHPLKLLVTRQFSPHCLAQSDCQWLYKVQSGGSHTSLNIDVGENCKVVFTTQEYPKILASDDDSIGEQHLKVHVADGAILAVLPDPIICYKNAKFQQEQHIFASESKVYVDGKLVHGDAIRLDRDLVNVKDNMCSLQKALEYTKALGSCVFIGPQFRELKWKIQEKVKSLSDPSDGFTVSASVLNQPLCDGVVIKLLAAQSTEQCVYFTTMYGLDRKVYWEFLVACPVGRVGIVFRIQDELNEFIRDGKTVAELMNIGKQFLGVNQVLPGVGELVEEVQVEGTFPDGTKLVTVHSPICQENGDLNLALYGSFLPVPSVEIFSSASANVVSMGGRNSPGAMIPSVKGDILLNAQRRTIKLKVTSLCDRPIQNIAAGTAVRFEPGDTKTVELVDIAGNRVVRGGNGLTDGPALPENLDTVMKKVASKGFAHKPQDKLDAGVSKVTIPRPLYIDIYGPTVGDKVCLGDSCLIVEVEKDYTVYGDELKFGGGKVLREGMGQAANVTNDTALDTVITNALIVDAVAGVIKADVGIKNGMISAIGKGGNPDVMAGVTEGMVCGVGTEVIAGEGLILTAGGIDAHIHFTCPQLAEEAIASGLTTMVGGGTGPATGTCATTCTPGPNHIKAMIQSTDGFPLNFGFTGKGNTSKSSGVAAELEEQIKAGAIGNLKEDVAFAESRIRAETIAAEDILHDMGAISIISSDSQAMGRVGEVICRTWQTADKMKKLRGKLSDETGDNDNIRVRRYVAKYTINPALAHGMSHVIGSIEVGKLADLVLWNPALFGSKPEIVVKGGQIAWSQMGNPNASIPTPQPVRPRPMFGAFGAAIGANSVVFVSQECTKHNVCQTYGISKKTIAVKGCRTVKKKDMVLNNYLPKLTVDPQTYKVHIVDPDNPSIKEHITCNPAETIPMAQRFFIF</sequence>
<dbReference type="SUPFAM" id="SSF51556">
    <property type="entry name" value="Metallo-dependent hydrolases"/>
    <property type="match status" value="1"/>
</dbReference>
<evidence type="ECO:0000256" key="4">
    <source>
        <dbReference type="ARBA" id="ARBA00022723"/>
    </source>
</evidence>
<dbReference type="GO" id="GO:0043419">
    <property type="term" value="P:urea catabolic process"/>
    <property type="evidence" value="ECO:0007669"/>
    <property type="project" value="UniProtKB-UniPathway"/>
</dbReference>
<dbReference type="SUPFAM" id="SSF51278">
    <property type="entry name" value="Urease, beta-subunit"/>
    <property type="match status" value="1"/>
</dbReference>
<dbReference type="InterPro" id="IPR005848">
    <property type="entry name" value="Urease_asu"/>
</dbReference>
<dbReference type="EC" id="3.5.1.5" evidence="2"/>
<dbReference type="InterPro" id="IPR002019">
    <property type="entry name" value="Urease_beta-like"/>
</dbReference>
<keyword evidence="3" id="KW-0533">Nickel</keyword>
<feature type="domain" description="Urease" evidence="8">
    <location>
        <begin position="649"/>
        <end position="739"/>
    </location>
</feature>
<keyword evidence="10" id="KW-1185">Reference proteome</keyword>
<keyword evidence="6" id="KW-0143">Chaperone</keyword>
<dbReference type="Pfam" id="PF00699">
    <property type="entry name" value="Urease_beta"/>
    <property type="match status" value="1"/>
</dbReference>
<feature type="domain" description="Urease" evidence="8">
    <location>
        <begin position="740"/>
        <end position="989"/>
    </location>
</feature>
<dbReference type="Pfam" id="PF01774">
    <property type="entry name" value="UreD"/>
    <property type="match status" value="1"/>
</dbReference>
<dbReference type="Proteomes" id="UP000275408">
    <property type="component" value="Unassembled WGS sequence"/>
</dbReference>
<dbReference type="InterPro" id="IPR017951">
    <property type="entry name" value="Urease_asu_c"/>
</dbReference>
<dbReference type="Gene3D" id="3.30.280.10">
    <property type="entry name" value="Urease, gamma-like subunit"/>
    <property type="match status" value="1"/>
</dbReference>
<dbReference type="GO" id="GO:0009039">
    <property type="term" value="F:urease activity"/>
    <property type="evidence" value="ECO:0007669"/>
    <property type="project" value="UniProtKB-EC"/>
</dbReference>
<dbReference type="PANTHER" id="PTHR33569:SF1">
    <property type="entry name" value="UREASE"/>
    <property type="match status" value="1"/>
</dbReference>
<dbReference type="PANTHER" id="PTHR33569">
    <property type="entry name" value="UREASE"/>
    <property type="match status" value="1"/>
</dbReference>
<dbReference type="EMBL" id="RCHS01004038">
    <property type="protein sequence ID" value="RMX38258.1"/>
    <property type="molecule type" value="Genomic_DNA"/>
</dbReference>
<dbReference type="InterPro" id="IPR036461">
    <property type="entry name" value="Urease_betasu_sf"/>
</dbReference>
<dbReference type="InterPro" id="IPR032466">
    <property type="entry name" value="Metal_Hydrolase"/>
</dbReference>
<dbReference type="PRINTS" id="PR01752">
    <property type="entry name" value="UREASE"/>
</dbReference>
<proteinExistence type="inferred from homology"/>
<dbReference type="Gene3D" id="2.10.150.10">
    <property type="entry name" value="Urease, beta subunit"/>
    <property type="match status" value="1"/>
</dbReference>
<comment type="caution">
    <text evidence="7">Lacks conserved residue(s) required for the propagation of feature annotation.</text>
</comment>
<dbReference type="STRING" id="46731.A0A3M6TAD5"/>
<dbReference type="InterPro" id="IPR011612">
    <property type="entry name" value="Urease_alpha_N_dom"/>
</dbReference>
<dbReference type="NCBIfam" id="NF009686">
    <property type="entry name" value="PRK13207.1"/>
    <property type="match status" value="1"/>
</dbReference>
<dbReference type="SUPFAM" id="SSF54111">
    <property type="entry name" value="Urease, gamma-subunit"/>
    <property type="match status" value="1"/>
</dbReference>
<dbReference type="InterPro" id="IPR036463">
    <property type="entry name" value="Urease_gamma_sf"/>
</dbReference>
<keyword evidence="4" id="KW-0479">Metal-binding</keyword>
<dbReference type="Pfam" id="PF01979">
    <property type="entry name" value="Amidohydro_1"/>
    <property type="match status" value="2"/>
</dbReference>
<dbReference type="InterPro" id="IPR011059">
    <property type="entry name" value="Metal-dep_hydrolase_composite"/>
</dbReference>
<dbReference type="SUPFAM" id="SSF51338">
    <property type="entry name" value="Composite domain of metallo-dependent hydrolases"/>
    <property type="match status" value="2"/>
</dbReference>
<evidence type="ECO:0000256" key="6">
    <source>
        <dbReference type="ARBA" id="ARBA00023186"/>
    </source>
</evidence>
<gene>
    <name evidence="9" type="ORF">pdam_00003403</name>
</gene>
<dbReference type="Gene3D" id="2.30.40.10">
    <property type="entry name" value="Urease, subunit C, domain 1"/>
    <property type="match status" value="1"/>
</dbReference>
<dbReference type="Pfam" id="PF00449">
    <property type="entry name" value="Urease_alpha"/>
    <property type="match status" value="1"/>
</dbReference>
<dbReference type="InterPro" id="IPR029754">
    <property type="entry name" value="Urease_Ni-bd"/>
</dbReference>
<dbReference type="InterPro" id="IPR002026">
    <property type="entry name" value="Urease_gamma/gamma-beta_su"/>
</dbReference>
<dbReference type="InterPro" id="IPR006680">
    <property type="entry name" value="Amidohydro-rel"/>
</dbReference>
<dbReference type="PROSITE" id="PS01120">
    <property type="entry name" value="UREASE_1"/>
    <property type="match status" value="1"/>
</dbReference>
<reference evidence="9 10" key="1">
    <citation type="journal article" date="2018" name="Sci. Rep.">
        <title>Comparative analysis of the Pocillopora damicornis genome highlights role of immune system in coral evolution.</title>
        <authorList>
            <person name="Cunning R."/>
            <person name="Bay R.A."/>
            <person name="Gillette P."/>
            <person name="Baker A.C."/>
            <person name="Traylor-Knowles N."/>
        </authorList>
    </citation>
    <scope>NUCLEOTIDE SEQUENCE [LARGE SCALE GENOMIC DNA]</scope>
    <source>
        <strain evidence="9">RSMAS</strain>
        <tissue evidence="9">Whole animal</tissue>
    </source>
</reference>
<keyword evidence="5" id="KW-0378">Hydrolase</keyword>
<dbReference type="OrthoDB" id="1708534at2759"/>
<evidence type="ECO:0000256" key="7">
    <source>
        <dbReference type="PROSITE-ProRule" id="PRU00700"/>
    </source>
</evidence>
<accession>A0A3M6TAD5</accession>
<dbReference type="AlphaFoldDB" id="A0A3M6TAD5"/>
<comment type="pathway">
    <text evidence="1">Nitrogen metabolism; urea degradation; CO(2) and NH(3) from urea (urease route): step 1/1.</text>
</comment>
<protein>
    <recommendedName>
        <fullName evidence="2">urease</fullName>
        <ecNumber evidence="2">3.5.1.5</ecNumber>
    </recommendedName>
</protein>
<dbReference type="InterPro" id="IPR002669">
    <property type="entry name" value="UreD"/>
</dbReference>
<evidence type="ECO:0000313" key="10">
    <source>
        <dbReference type="Proteomes" id="UP000275408"/>
    </source>
</evidence>
<dbReference type="Gene3D" id="3.20.20.140">
    <property type="entry name" value="Metal-dependent hydrolases"/>
    <property type="match status" value="2"/>
</dbReference>
<dbReference type="CDD" id="cd00390">
    <property type="entry name" value="Urease_gamma"/>
    <property type="match status" value="1"/>
</dbReference>
<comment type="caution">
    <text evidence="9">The sequence shown here is derived from an EMBL/GenBank/DDBJ whole genome shotgun (WGS) entry which is preliminary data.</text>
</comment>
<evidence type="ECO:0000256" key="2">
    <source>
        <dbReference type="ARBA" id="ARBA00012934"/>
    </source>
</evidence>
<dbReference type="InterPro" id="IPR050069">
    <property type="entry name" value="Urease_subunit"/>
</dbReference>
<evidence type="ECO:0000313" key="9">
    <source>
        <dbReference type="EMBL" id="RMX38258.1"/>
    </source>
</evidence>
<organism evidence="9 10">
    <name type="scientific">Pocillopora damicornis</name>
    <name type="common">Cauliflower coral</name>
    <name type="synonym">Millepora damicornis</name>
    <dbReference type="NCBI Taxonomy" id="46731"/>
    <lineage>
        <taxon>Eukaryota</taxon>
        <taxon>Metazoa</taxon>
        <taxon>Cnidaria</taxon>
        <taxon>Anthozoa</taxon>
        <taxon>Hexacorallia</taxon>
        <taxon>Scleractinia</taxon>
        <taxon>Astrocoeniina</taxon>
        <taxon>Pocilloporidae</taxon>
        <taxon>Pocillopora</taxon>
    </lineage>
</organism>
<evidence type="ECO:0000256" key="5">
    <source>
        <dbReference type="ARBA" id="ARBA00022801"/>
    </source>
</evidence>
<dbReference type="GO" id="GO:0035550">
    <property type="term" value="C:urease complex"/>
    <property type="evidence" value="ECO:0007669"/>
    <property type="project" value="InterPro"/>
</dbReference>
<dbReference type="GO" id="GO:0016151">
    <property type="term" value="F:nickel cation binding"/>
    <property type="evidence" value="ECO:0007669"/>
    <property type="project" value="InterPro"/>
</dbReference>
<dbReference type="PROSITE" id="PS51368">
    <property type="entry name" value="UREASE_3"/>
    <property type="match status" value="2"/>
</dbReference>
<evidence type="ECO:0000256" key="1">
    <source>
        <dbReference type="ARBA" id="ARBA00004897"/>
    </source>
</evidence>